<dbReference type="OrthoDB" id="8454776at2"/>
<proteinExistence type="predicted"/>
<dbReference type="RefSeq" id="WP_147847335.1">
    <property type="nucleotide sequence ID" value="NZ_VDUZ01000012.1"/>
</dbReference>
<dbReference type="Proteomes" id="UP000321638">
    <property type="component" value="Unassembled WGS sequence"/>
</dbReference>
<accession>A0A5C8PNK0</accession>
<dbReference type="EMBL" id="VDUZ01000012">
    <property type="protein sequence ID" value="TXL75974.1"/>
    <property type="molecule type" value="Genomic_DNA"/>
</dbReference>
<dbReference type="AlphaFoldDB" id="A0A5C8PNK0"/>
<name>A0A5C8PNK0_9HYPH</name>
<organism evidence="1 2">
    <name type="scientific">Vineibacter terrae</name>
    <dbReference type="NCBI Taxonomy" id="2586908"/>
    <lineage>
        <taxon>Bacteria</taxon>
        <taxon>Pseudomonadati</taxon>
        <taxon>Pseudomonadota</taxon>
        <taxon>Alphaproteobacteria</taxon>
        <taxon>Hyphomicrobiales</taxon>
        <taxon>Vineibacter</taxon>
    </lineage>
</organism>
<sequence>MTDISTDHGSVLPPDAAALVVDASGDISFLLPDYPATAEVPRMVQLLAAVLLRSRDEEWVEEMLADLADAPRS</sequence>
<evidence type="ECO:0000313" key="2">
    <source>
        <dbReference type="Proteomes" id="UP000321638"/>
    </source>
</evidence>
<evidence type="ECO:0000313" key="1">
    <source>
        <dbReference type="EMBL" id="TXL75974.1"/>
    </source>
</evidence>
<comment type="caution">
    <text evidence="1">The sequence shown here is derived from an EMBL/GenBank/DDBJ whole genome shotgun (WGS) entry which is preliminary data.</text>
</comment>
<reference evidence="1 2" key="1">
    <citation type="submission" date="2019-06" db="EMBL/GenBank/DDBJ databases">
        <title>New taxonomy in bacterial strain CC-CFT640, isolated from vineyard.</title>
        <authorList>
            <person name="Lin S.-Y."/>
            <person name="Tsai C.-F."/>
            <person name="Young C.-C."/>
        </authorList>
    </citation>
    <scope>NUCLEOTIDE SEQUENCE [LARGE SCALE GENOMIC DNA]</scope>
    <source>
        <strain evidence="1 2">CC-CFT640</strain>
    </source>
</reference>
<keyword evidence="2" id="KW-1185">Reference proteome</keyword>
<gene>
    <name evidence="1" type="ORF">FHP25_12840</name>
</gene>
<protein>
    <submittedName>
        <fullName evidence="1">Uncharacterized protein</fullName>
    </submittedName>
</protein>